<evidence type="ECO:0000313" key="7">
    <source>
        <dbReference type="EMBL" id="MBI3627898.1"/>
    </source>
</evidence>
<keyword evidence="3 5" id="KW-0963">Cytoplasm</keyword>
<evidence type="ECO:0000256" key="1">
    <source>
        <dbReference type="ARBA" id="ARBA00004496"/>
    </source>
</evidence>
<feature type="domain" description="Ribosome recycling factor" evidence="6">
    <location>
        <begin position="23"/>
        <end position="183"/>
    </location>
</feature>
<dbReference type="CDD" id="cd00520">
    <property type="entry name" value="RRF"/>
    <property type="match status" value="1"/>
</dbReference>
<comment type="caution">
    <text evidence="7">The sequence shown here is derived from an EMBL/GenBank/DDBJ whole genome shotgun (WGS) entry which is preliminary data.</text>
</comment>
<comment type="subcellular location">
    <subcellularLocation>
        <location evidence="1 5">Cytoplasm</location>
    </subcellularLocation>
</comment>
<keyword evidence="4 5" id="KW-0648">Protein biosynthesis</keyword>
<dbReference type="GO" id="GO:0005737">
    <property type="term" value="C:cytoplasm"/>
    <property type="evidence" value="ECO:0007669"/>
    <property type="project" value="UniProtKB-SubCell"/>
</dbReference>
<evidence type="ECO:0000256" key="4">
    <source>
        <dbReference type="ARBA" id="ARBA00022917"/>
    </source>
</evidence>
<comment type="function">
    <text evidence="5">Responsible for the release of ribosomes from messenger RNA at the termination of protein biosynthesis. May increase the efficiency of translation by recycling ribosomes from one round of translation to another.</text>
</comment>
<dbReference type="InterPro" id="IPR002661">
    <property type="entry name" value="Ribosome_recyc_fac"/>
</dbReference>
<evidence type="ECO:0000259" key="6">
    <source>
        <dbReference type="Pfam" id="PF01765"/>
    </source>
</evidence>
<comment type="similarity">
    <text evidence="2 5">Belongs to the RRF family.</text>
</comment>
<dbReference type="PANTHER" id="PTHR20982:SF3">
    <property type="entry name" value="MITOCHONDRIAL RIBOSOME RECYCLING FACTOR PSEUDO 1"/>
    <property type="match status" value="1"/>
</dbReference>
<evidence type="ECO:0000313" key="8">
    <source>
        <dbReference type="Proteomes" id="UP000808388"/>
    </source>
</evidence>
<dbReference type="FunFam" id="1.10.132.20:FF:000001">
    <property type="entry name" value="Ribosome-recycling factor"/>
    <property type="match status" value="1"/>
</dbReference>
<dbReference type="Gene3D" id="1.10.132.20">
    <property type="entry name" value="Ribosome-recycling factor"/>
    <property type="match status" value="1"/>
</dbReference>
<proteinExistence type="inferred from homology"/>
<protein>
    <recommendedName>
        <fullName evidence="5">Ribosome-recycling factor</fullName>
        <shortName evidence="5">RRF</shortName>
    </recommendedName>
    <alternativeName>
        <fullName evidence="5">Ribosome-releasing factor</fullName>
    </alternativeName>
</protein>
<reference evidence="7" key="1">
    <citation type="submission" date="2020-07" db="EMBL/GenBank/DDBJ databases">
        <title>Huge and variable diversity of episymbiotic CPR bacteria and DPANN archaea in groundwater ecosystems.</title>
        <authorList>
            <person name="He C.Y."/>
            <person name="Keren R."/>
            <person name="Whittaker M."/>
            <person name="Farag I.F."/>
            <person name="Doudna J."/>
            <person name="Cate J.H.D."/>
            <person name="Banfield J.F."/>
        </authorList>
    </citation>
    <scope>NUCLEOTIDE SEQUENCE</scope>
    <source>
        <strain evidence="7">NC_groundwater_972_Pr1_S-0.2um_49_27</strain>
    </source>
</reference>
<dbReference type="HAMAP" id="MF_00040">
    <property type="entry name" value="RRF"/>
    <property type="match status" value="1"/>
</dbReference>
<dbReference type="SUPFAM" id="SSF55194">
    <property type="entry name" value="Ribosome recycling factor, RRF"/>
    <property type="match status" value="1"/>
</dbReference>
<evidence type="ECO:0000256" key="5">
    <source>
        <dbReference type="HAMAP-Rule" id="MF_00040"/>
    </source>
</evidence>
<dbReference type="Proteomes" id="UP000808388">
    <property type="component" value="Unassembled WGS sequence"/>
</dbReference>
<name>A0A9D6LQK7_9BACT</name>
<dbReference type="EMBL" id="JACQCQ010000013">
    <property type="protein sequence ID" value="MBI3627898.1"/>
    <property type="molecule type" value="Genomic_DNA"/>
</dbReference>
<dbReference type="InterPro" id="IPR036191">
    <property type="entry name" value="RRF_sf"/>
</dbReference>
<dbReference type="GO" id="GO:0006415">
    <property type="term" value="P:translational termination"/>
    <property type="evidence" value="ECO:0007669"/>
    <property type="project" value="UniProtKB-UniRule"/>
</dbReference>
<evidence type="ECO:0000256" key="3">
    <source>
        <dbReference type="ARBA" id="ARBA00022490"/>
    </source>
</evidence>
<evidence type="ECO:0000256" key="2">
    <source>
        <dbReference type="ARBA" id="ARBA00005912"/>
    </source>
</evidence>
<dbReference type="InterPro" id="IPR023584">
    <property type="entry name" value="Ribosome_recyc_fac_dom"/>
</dbReference>
<accession>A0A9D6LQK7</accession>
<dbReference type="AlphaFoldDB" id="A0A9D6LQK7"/>
<dbReference type="Pfam" id="PF01765">
    <property type="entry name" value="RRF"/>
    <property type="match status" value="1"/>
</dbReference>
<dbReference type="GO" id="GO:0043023">
    <property type="term" value="F:ribosomal large subunit binding"/>
    <property type="evidence" value="ECO:0007669"/>
    <property type="project" value="TreeGrafter"/>
</dbReference>
<dbReference type="FunFam" id="3.30.1360.40:FF:000001">
    <property type="entry name" value="Ribosome-recycling factor"/>
    <property type="match status" value="1"/>
</dbReference>
<sequence>MIAQTLDGLKPKLEESLIHFRGEILSLRTGRATPALVENLEVEYYGAKQPLRAIAAISVPEPRQIMIAPWDKGAMEPIQKAIQQSNLGMNPIADSNGIRLTLPALTEERRRELIKLLNQKIEEAKISVRRVREESMKELDRAEKDKTISKDDHFRGKSEIQKLIDEMNKKIEDTGAHKEREIMTV</sequence>
<dbReference type="PANTHER" id="PTHR20982">
    <property type="entry name" value="RIBOSOME RECYCLING FACTOR"/>
    <property type="match status" value="1"/>
</dbReference>
<gene>
    <name evidence="5 7" type="primary">frr</name>
    <name evidence="7" type="ORF">HY220_04135</name>
</gene>
<dbReference type="NCBIfam" id="TIGR00496">
    <property type="entry name" value="frr"/>
    <property type="match status" value="1"/>
</dbReference>
<dbReference type="Gene3D" id="3.30.1360.40">
    <property type="match status" value="1"/>
</dbReference>
<organism evidence="7 8">
    <name type="scientific">Candidatus Sungiibacteriota bacterium</name>
    <dbReference type="NCBI Taxonomy" id="2750080"/>
    <lineage>
        <taxon>Bacteria</taxon>
        <taxon>Candidatus Sungiibacteriota</taxon>
    </lineage>
</organism>